<feature type="transmembrane region" description="Helical" evidence="1">
    <location>
        <begin position="129"/>
        <end position="151"/>
    </location>
</feature>
<keyword evidence="1" id="KW-0472">Membrane</keyword>
<dbReference type="InterPro" id="IPR036681">
    <property type="entry name" value="PgpA-like_sf"/>
</dbReference>
<sequence>TGFLRPAPGTWGSLAALPVAWAIWLFGGPILLAIVIVATFAGGTLAIARELEESGMQDPAWIVIDEVVGQWIALLPVAVGAMVSGTSPTRLWPGILAAFLLFRLFDIWKPWLVGRADRRKDALGVMLDDLWAGVFSACGVTALAALAHFGLDP</sequence>
<dbReference type="EMBL" id="VXRY01000386">
    <property type="protein sequence ID" value="MXY34343.1"/>
    <property type="molecule type" value="Genomic_DNA"/>
</dbReference>
<dbReference type="InterPro" id="IPR007686">
    <property type="entry name" value="YutG/PgpA"/>
</dbReference>
<comment type="caution">
    <text evidence="3">The sequence shown here is derived from an EMBL/GenBank/DDBJ whole genome shotgun (WGS) entry which is preliminary data.</text>
</comment>
<keyword evidence="1" id="KW-1133">Transmembrane helix</keyword>
<dbReference type="AlphaFoldDB" id="A0A6B0Y2R4"/>
<dbReference type="SUPFAM" id="SSF101307">
    <property type="entry name" value="YutG-like"/>
    <property type="match status" value="1"/>
</dbReference>
<name>A0A6B0Y2R4_9RHOB</name>
<dbReference type="GO" id="GO:0006629">
    <property type="term" value="P:lipid metabolic process"/>
    <property type="evidence" value="ECO:0007669"/>
    <property type="project" value="InterPro"/>
</dbReference>
<dbReference type="Pfam" id="PF04608">
    <property type="entry name" value="PgpA"/>
    <property type="match status" value="1"/>
</dbReference>
<dbReference type="PANTHER" id="PTHR36305">
    <property type="entry name" value="PHOSPHATIDYLGLYCEROPHOSPHATASE A"/>
    <property type="match status" value="1"/>
</dbReference>
<dbReference type="PIRSF" id="PIRSF006162">
    <property type="entry name" value="PgpA"/>
    <property type="match status" value="1"/>
</dbReference>
<accession>A0A6B0Y2R4</accession>
<organism evidence="3">
    <name type="scientific">Boseongicola sp. SB0664_bin_43</name>
    <dbReference type="NCBI Taxonomy" id="2604844"/>
    <lineage>
        <taxon>Bacteria</taxon>
        <taxon>Pseudomonadati</taxon>
        <taxon>Pseudomonadota</taxon>
        <taxon>Alphaproteobacteria</taxon>
        <taxon>Rhodobacterales</taxon>
        <taxon>Paracoccaceae</taxon>
        <taxon>Boseongicola</taxon>
    </lineage>
</organism>
<evidence type="ECO:0000259" key="2">
    <source>
        <dbReference type="Pfam" id="PF04608"/>
    </source>
</evidence>
<dbReference type="GO" id="GO:0008962">
    <property type="term" value="F:phosphatidylglycerophosphatase activity"/>
    <property type="evidence" value="ECO:0007669"/>
    <property type="project" value="InterPro"/>
</dbReference>
<gene>
    <name evidence="3" type="ORF">F4Y60_09695</name>
</gene>
<dbReference type="PANTHER" id="PTHR36305:SF1">
    <property type="entry name" value="PHOSPHATIDYLGLYCEROPHOSPHATASE A"/>
    <property type="match status" value="1"/>
</dbReference>
<reference evidence="3" key="1">
    <citation type="submission" date="2019-09" db="EMBL/GenBank/DDBJ databases">
        <title>Characterisation of the sponge microbiome using genome-centric metagenomics.</title>
        <authorList>
            <person name="Engelberts J.P."/>
            <person name="Robbins S.J."/>
            <person name="De Goeij J.M."/>
            <person name="Aranda M."/>
            <person name="Bell S.C."/>
            <person name="Webster N.S."/>
        </authorList>
    </citation>
    <scope>NUCLEOTIDE SEQUENCE</scope>
    <source>
        <strain evidence="3">SB0664_bin_43</strain>
    </source>
</reference>
<dbReference type="InterPro" id="IPR026037">
    <property type="entry name" value="PgpA"/>
</dbReference>
<feature type="non-terminal residue" evidence="3">
    <location>
        <position position="1"/>
    </location>
</feature>
<evidence type="ECO:0000313" key="3">
    <source>
        <dbReference type="EMBL" id="MXY34343.1"/>
    </source>
</evidence>
<feature type="domain" description="YutG/PgpA" evidence="2">
    <location>
        <begin position="2"/>
        <end position="143"/>
    </location>
</feature>
<feature type="transmembrane region" description="Helical" evidence="1">
    <location>
        <begin position="91"/>
        <end position="108"/>
    </location>
</feature>
<proteinExistence type="predicted"/>
<dbReference type="CDD" id="cd06971">
    <property type="entry name" value="PgpA"/>
    <property type="match status" value="1"/>
</dbReference>
<protein>
    <submittedName>
        <fullName evidence="3">Phosphatidylglycerophosphatase A</fullName>
    </submittedName>
</protein>
<evidence type="ECO:0000256" key="1">
    <source>
        <dbReference type="SAM" id="Phobius"/>
    </source>
</evidence>
<keyword evidence="1" id="KW-0812">Transmembrane</keyword>
<feature type="transmembrane region" description="Helical" evidence="1">
    <location>
        <begin position="20"/>
        <end position="48"/>
    </location>
</feature>